<feature type="compositionally biased region" description="Polar residues" evidence="1">
    <location>
        <begin position="336"/>
        <end position="347"/>
    </location>
</feature>
<dbReference type="PANTHER" id="PTHR31635">
    <property type="entry name" value="REVERSE TRANSCRIPTASE DOMAIN-CONTAINING PROTEIN-RELATED"/>
    <property type="match status" value="1"/>
</dbReference>
<keyword evidence="3" id="KW-1185">Reference proteome</keyword>
<evidence type="ECO:0000313" key="2">
    <source>
        <dbReference type="Ensembl" id="ENSLLTP00000009699.1"/>
    </source>
</evidence>
<sequence>QEDEDFIKKLKEELTFYFKENNNLDTTIQNLWDTMKADIQGIIISYTAQKNKEKHKLESELQDAPQHVKLQEKMILYKHKLNFVEKEDLIRNVKVSKQIYSEQANKRPTRNSIKTDRKDRENNYIKLNQQIALDLTKWKNLQLSLIGRISTIKMSILPRNLNLFQTIPIRLGKDYFEDLNKIVLKYIWQSKKARIKLKILKDARIRGGFGLPNWELYYQAINLMWVKEWITLRNRMLHGSLIDGSRWERMAHPQGFQGSTAKRTRNGKSGCRADTADADQKPSRTLADAERMPSGCLVFTAHAGRMHCVSPADIKRSSSQAGHHREERPASRHSLPASQPASQQPNNHGEETEPLPSAASPGKRDSHPP</sequence>
<feature type="compositionally biased region" description="Basic and acidic residues" evidence="1">
    <location>
        <begin position="274"/>
        <end position="289"/>
    </location>
</feature>
<evidence type="ECO:0000256" key="1">
    <source>
        <dbReference type="SAM" id="MobiDB-lite"/>
    </source>
</evidence>
<feature type="region of interest" description="Disordered" evidence="1">
    <location>
        <begin position="253"/>
        <end position="289"/>
    </location>
</feature>
<organism evidence="2 3">
    <name type="scientific">Laticauda laticaudata</name>
    <name type="common">Blue-ringed sea krait</name>
    <name type="synonym">Blue-lipped sea krait</name>
    <dbReference type="NCBI Taxonomy" id="8630"/>
    <lineage>
        <taxon>Eukaryota</taxon>
        <taxon>Metazoa</taxon>
        <taxon>Chordata</taxon>
        <taxon>Craniata</taxon>
        <taxon>Vertebrata</taxon>
        <taxon>Euteleostomi</taxon>
        <taxon>Lepidosauria</taxon>
        <taxon>Squamata</taxon>
        <taxon>Bifurcata</taxon>
        <taxon>Unidentata</taxon>
        <taxon>Episquamata</taxon>
        <taxon>Toxicofera</taxon>
        <taxon>Serpentes</taxon>
        <taxon>Colubroidea</taxon>
        <taxon>Elapidae</taxon>
        <taxon>Laticaudinae</taxon>
        <taxon>Laticauda</taxon>
    </lineage>
</organism>
<name>A0A8C5RZ47_LATLA</name>
<dbReference type="AlphaFoldDB" id="A0A8C5RZ47"/>
<dbReference type="Ensembl" id="ENSLLTT00000010069.1">
    <property type="protein sequence ID" value="ENSLLTP00000009699.1"/>
    <property type="gene ID" value="ENSLLTG00000007393.1"/>
</dbReference>
<proteinExistence type="predicted"/>
<reference evidence="2" key="1">
    <citation type="submission" date="2025-08" db="UniProtKB">
        <authorList>
            <consortium name="Ensembl"/>
        </authorList>
    </citation>
    <scope>IDENTIFICATION</scope>
</reference>
<feature type="region of interest" description="Disordered" evidence="1">
    <location>
        <begin position="314"/>
        <end position="369"/>
    </location>
</feature>
<reference evidence="2" key="2">
    <citation type="submission" date="2025-09" db="UniProtKB">
        <authorList>
            <consortium name="Ensembl"/>
        </authorList>
    </citation>
    <scope>IDENTIFICATION</scope>
</reference>
<protein>
    <submittedName>
        <fullName evidence="2">Uncharacterized protein</fullName>
    </submittedName>
</protein>
<evidence type="ECO:0000313" key="3">
    <source>
        <dbReference type="Proteomes" id="UP000694406"/>
    </source>
</evidence>
<dbReference type="GeneTree" id="ENSGT01150000287668"/>
<dbReference type="PANTHER" id="PTHR31635:SF196">
    <property type="entry name" value="REVERSE TRANSCRIPTASE DOMAIN-CONTAINING PROTEIN-RELATED"/>
    <property type="match status" value="1"/>
</dbReference>
<dbReference type="Proteomes" id="UP000694406">
    <property type="component" value="Unplaced"/>
</dbReference>
<accession>A0A8C5RZ47</accession>